<dbReference type="Proteomes" id="UP000265520">
    <property type="component" value="Unassembled WGS sequence"/>
</dbReference>
<accession>A0A392WB51</accession>
<sequence length="38" mass="4625">MEEELQSIEKNQTWKLVNLPDKKKKIDVKWVFKVKLNP</sequence>
<dbReference type="EMBL" id="LXQA011401535">
    <property type="protein sequence ID" value="MCI95960.1"/>
    <property type="molecule type" value="Genomic_DNA"/>
</dbReference>
<name>A0A392WB51_9FABA</name>
<reference evidence="1 2" key="1">
    <citation type="journal article" date="2018" name="Front. Plant Sci.">
        <title>Red Clover (Trifolium pratense) and Zigzag Clover (T. medium) - A Picture of Genomic Similarities and Differences.</title>
        <authorList>
            <person name="Dluhosova J."/>
            <person name="Istvanek J."/>
            <person name="Nedelnik J."/>
            <person name="Repkova J."/>
        </authorList>
    </citation>
    <scope>NUCLEOTIDE SEQUENCE [LARGE SCALE GENOMIC DNA]</scope>
    <source>
        <strain evidence="2">cv. 10/8</strain>
        <tissue evidence="1">Leaf</tissue>
    </source>
</reference>
<keyword evidence="2" id="KW-1185">Reference proteome</keyword>
<evidence type="ECO:0000313" key="2">
    <source>
        <dbReference type="Proteomes" id="UP000265520"/>
    </source>
</evidence>
<dbReference type="AlphaFoldDB" id="A0A392WB51"/>
<comment type="caution">
    <text evidence="1">The sequence shown here is derived from an EMBL/GenBank/DDBJ whole genome shotgun (WGS) entry which is preliminary data.</text>
</comment>
<organism evidence="1 2">
    <name type="scientific">Trifolium medium</name>
    <dbReference type="NCBI Taxonomy" id="97028"/>
    <lineage>
        <taxon>Eukaryota</taxon>
        <taxon>Viridiplantae</taxon>
        <taxon>Streptophyta</taxon>
        <taxon>Embryophyta</taxon>
        <taxon>Tracheophyta</taxon>
        <taxon>Spermatophyta</taxon>
        <taxon>Magnoliopsida</taxon>
        <taxon>eudicotyledons</taxon>
        <taxon>Gunneridae</taxon>
        <taxon>Pentapetalae</taxon>
        <taxon>rosids</taxon>
        <taxon>fabids</taxon>
        <taxon>Fabales</taxon>
        <taxon>Fabaceae</taxon>
        <taxon>Papilionoideae</taxon>
        <taxon>50 kb inversion clade</taxon>
        <taxon>NPAAA clade</taxon>
        <taxon>Hologalegina</taxon>
        <taxon>IRL clade</taxon>
        <taxon>Trifolieae</taxon>
        <taxon>Trifolium</taxon>
    </lineage>
</organism>
<feature type="non-terminal residue" evidence="1">
    <location>
        <position position="38"/>
    </location>
</feature>
<proteinExistence type="predicted"/>
<protein>
    <submittedName>
        <fullName evidence="1">Retrotransposon protein putative Ty1-copia subclass</fullName>
    </submittedName>
</protein>
<evidence type="ECO:0000313" key="1">
    <source>
        <dbReference type="EMBL" id="MCI95960.1"/>
    </source>
</evidence>